<protein>
    <submittedName>
        <fullName evidence="1">Uncharacterized protein</fullName>
    </submittedName>
</protein>
<name>A0A6B0RSF6_9CETA</name>
<proteinExistence type="predicted"/>
<dbReference type="Proteomes" id="UP000322234">
    <property type="component" value="Unassembled WGS sequence"/>
</dbReference>
<keyword evidence="2" id="KW-1185">Reference proteome</keyword>
<organism evidence="1 2">
    <name type="scientific">Bos mutus</name>
    <name type="common">wild yak</name>
    <dbReference type="NCBI Taxonomy" id="72004"/>
    <lineage>
        <taxon>Eukaryota</taxon>
        <taxon>Metazoa</taxon>
        <taxon>Chordata</taxon>
        <taxon>Craniata</taxon>
        <taxon>Vertebrata</taxon>
        <taxon>Euteleostomi</taxon>
        <taxon>Mammalia</taxon>
        <taxon>Eutheria</taxon>
        <taxon>Laurasiatheria</taxon>
        <taxon>Artiodactyla</taxon>
        <taxon>Ruminantia</taxon>
        <taxon>Pecora</taxon>
        <taxon>Bovidae</taxon>
        <taxon>Bovinae</taxon>
        <taxon>Bos</taxon>
    </lineage>
</organism>
<evidence type="ECO:0000313" key="1">
    <source>
        <dbReference type="EMBL" id="MXQ90263.1"/>
    </source>
</evidence>
<reference evidence="1" key="1">
    <citation type="submission" date="2019-10" db="EMBL/GenBank/DDBJ databases">
        <title>The sequence and de novo assembly of the wild yak genome.</title>
        <authorList>
            <person name="Liu Y."/>
        </authorList>
    </citation>
    <scope>NUCLEOTIDE SEQUENCE [LARGE SCALE GENOMIC DNA]</scope>
    <source>
        <strain evidence="1">WY2019</strain>
    </source>
</reference>
<dbReference type="AlphaFoldDB" id="A0A6B0RSF6"/>
<dbReference type="EMBL" id="VBQZ03000062">
    <property type="protein sequence ID" value="MXQ90263.1"/>
    <property type="molecule type" value="Genomic_DNA"/>
</dbReference>
<accession>A0A6B0RSF6</accession>
<sequence>MKSKLVPQLLFRAPITPPRTGDFLSDDIEYRVPLQWLLTWDAEFGDAAPVFSTPEVRLSRHATGPTELERTQGSCLLSRSHELGILAKKAMVSEIYAYFHIQQQLFNTFQLNMSSEDFLPLQTPRFRLTEQMQGKANIPHFLQRGDWKTKPSQTQTLQMWKIQLGTYYPRVKLIIQKSVYDKRQFTSEDLMANNQLVDVTINVQIRISDHEEHPYFQIDNS</sequence>
<gene>
    <name evidence="1" type="ORF">E5288_WYG002000</name>
</gene>
<comment type="caution">
    <text evidence="1">The sequence shown here is derived from an EMBL/GenBank/DDBJ whole genome shotgun (WGS) entry which is preliminary data.</text>
</comment>
<evidence type="ECO:0000313" key="2">
    <source>
        <dbReference type="Proteomes" id="UP000322234"/>
    </source>
</evidence>